<proteinExistence type="predicted"/>
<dbReference type="EMBL" id="WNZX01000030">
    <property type="protein sequence ID" value="MUG73677.1"/>
    <property type="molecule type" value="Genomic_DNA"/>
</dbReference>
<evidence type="ECO:0000313" key="2">
    <source>
        <dbReference type="Proteomes" id="UP000450917"/>
    </source>
</evidence>
<keyword evidence="2" id="KW-1185">Reference proteome</keyword>
<evidence type="ECO:0000313" key="1">
    <source>
        <dbReference type="EMBL" id="MUG73677.1"/>
    </source>
</evidence>
<comment type="caution">
    <text evidence="1">The sequence shown here is derived from an EMBL/GenBank/DDBJ whole genome shotgun (WGS) entry which is preliminary data.</text>
</comment>
<accession>A0A7X3CVZ5</accession>
<dbReference type="Proteomes" id="UP000450917">
    <property type="component" value="Unassembled WGS sequence"/>
</dbReference>
<evidence type="ECO:0008006" key="3">
    <source>
        <dbReference type="Google" id="ProtNLM"/>
    </source>
</evidence>
<organism evidence="1 2">
    <name type="scientific">Paenibacillus validus</name>
    <dbReference type="NCBI Taxonomy" id="44253"/>
    <lineage>
        <taxon>Bacteria</taxon>
        <taxon>Bacillati</taxon>
        <taxon>Bacillota</taxon>
        <taxon>Bacilli</taxon>
        <taxon>Bacillales</taxon>
        <taxon>Paenibacillaceae</taxon>
        <taxon>Paenibacillus</taxon>
    </lineage>
</organism>
<dbReference type="AlphaFoldDB" id="A0A7X3CVZ5"/>
<protein>
    <recommendedName>
        <fullName evidence="3">Ferric siderophore reductase C-terminal domain-containing protein</fullName>
    </recommendedName>
</protein>
<gene>
    <name evidence="1" type="ORF">GNP93_23935</name>
</gene>
<dbReference type="RefSeq" id="WP_127608456.1">
    <property type="nucleotide sequence ID" value="NZ_JARTHJ010000052.1"/>
</dbReference>
<name>A0A7X3CVZ5_9BACL</name>
<sequence length="266" mass="30660">MDFLTLEQKYHIRREDPEHLICSIPAAELLERPNMQQFLELYGTRIHALEPAASAAYFSGWLGYAAFAQQYALSFHNQALDLSLSNFVVQLHVKESYTAISFKLVREAAQPAPAGEAERTAWLRRTLTELYGTTFRPLLEAASEAAGIEVGQLWGQFPTKLNYLMDDLLAEAEEHELRERIAEDYNRLRQELNGEVFGRAKNPLDVKIRWMEDLKDPDKRIRMKNACCLYYRTEGGFCCYTCPRLTEEQREERRTQARKTAIAQGS</sequence>
<reference evidence="1 2" key="1">
    <citation type="submission" date="2019-11" db="EMBL/GenBank/DDBJ databases">
        <title>Draft genome sequences of five Paenibacillus species of dairy origin.</title>
        <authorList>
            <person name="Olajide A.M."/>
            <person name="Chen S."/>
            <person name="Lapointe G."/>
        </authorList>
    </citation>
    <scope>NUCLEOTIDE SEQUENCE [LARGE SCALE GENOMIC DNA]</scope>
    <source>
        <strain evidence="1 2">2CS3</strain>
    </source>
</reference>